<comment type="subcellular location">
    <subcellularLocation>
        <location evidence="1">Host nucleus</location>
    </subcellularLocation>
</comment>
<evidence type="ECO:0000256" key="5">
    <source>
        <dbReference type="ARBA" id="ARBA00022705"/>
    </source>
</evidence>
<dbReference type="GO" id="GO:0006260">
    <property type="term" value="P:DNA replication"/>
    <property type="evidence" value="ECO:0007669"/>
    <property type="project" value="UniProtKB-KW"/>
</dbReference>
<keyword evidence="10" id="KW-0378">Hydrolase</keyword>
<dbReference type="PROSITE" id="PS52020">
    <property type="entry name" value="CRESS_DNA_REP"/>
    <property type="match status" value="1"/>
</dbReference>
<dbReference type="GO" id="GO:0000166">
    <property type="term" value="F:nucleotide binding"/>
    <property type="evidence" value="ECO:0007669"/>
    <property type="project" value="UniProtKB-KW"/>
</dbReference>
<evidence type="ECO:0000256" key="10">
    <source>
        <dbReference type="ARBA" id="ARBA00022801"/>
    </source>
</evidence>
<dbReference type="GO" id="GO:0016787">
    <property type="term" value="F:hydrolase activity"/>
    <property type="evidence" value="ECO:0007669"/>
    <property type="project" value="UniProtKB-KW"/>
</dbReference>
<evidence type="ECO:0000256" key="11">
    <source>
        <dbReference type="ARBA" id="ARBA00023124"/>
    </source>
</evidence>
<keyword evidence="12" id="KW-0238">DNA-binding</keyword>
<evidence type="ECO:0000256" key="3">
    <source>
        <dbReference type="ARBA" id="ARBA00022679"/>
    </source>
</evidence>
<evidence type="ECO:0000256" key="9">
    <source>
        <dbReference type="ARBA" id="ARBA00022759"/>
    </source>
</evidence>
<keyword evidence="3" id="KW-0808">Transferase</keyword>
<dbReference type="Pfam" id="PF00799">
    <property type="entry name" value="Gemini_AL1"/>
    <property type="match status" value="1"/>
</dbReference>
<keyword evidence="7" id="KW-0479">Metal-binding</keyword>
<dbReference type="GO" id="GO:0042025">
    <property type="term" value="C:host cell nucleus"/>
    <property type="evidence" value="ECO:0007669"/>
    <property type="project" value="UniProtKB-SubCell"/>
</dbReference>
<protein>
    <submittedName>
        <fullName evidence="14">Replication-associated protein</fullName>
    </submittedName>
</protein>
<evidence type="ECO:0000256" key="4">
    <source>
        <dbReference type="ARBA" id="ARBA00022695"/>
    </source>
</evidence>
<keyword evidence="4" id="KW-0548">Nucleotidyltransferase</keyword>
<dbReference type="GO" id="GO:0016779">
    <property type="term" value="F:nucleotidyltransferase activity"/>
    <property type="evidence" value="ECO:0007669"/>
    <property type="project" value="UniProtKB-KW"/>
</dbReference>
<evidence type="ECO:0000313" key="14">
    <source>
        <dbReference type="EMBL" id="QVW56536.1"/>
    </source>
</evidence>
<evidence type="ECO:0000259" key="13">
    <source>
        <dbReference type="PROSITE" id="PS52020"/>
    </source>
</evidence>
<keyword evidence="5" id="KW-0235">DNA replication</keyword>
<dbReference type="GO" id="GO:0004519">
    <property type="term" value="F:endonuclease activity"/>
    <property type="evidence" value="ECO:0007669"/>
    <property type="project" value="UniProtKB-KW"/>
</dbReference>
<organism evidence="14">
    <name type="scientific">Tarsiger cyanurus Genomoviridae sp</name>
    <dbReference type="NCBI Taxonomy" id="2814994"/>
    <lineage>
        <taxon>Viruses</taxon>
        <taxon>Monodnaviria</taxon>
        <taxon>Shotokuvirae</taxon>
        <taxon>Cressdnaviricota</taxon>
        <taxon>Repensiviricetes</taxon>
        <taxon>Geplafuvirales</taxon>
        <taxon>Genomoviridae</taxon>
    </lineage>
</organism>
<evidence type="ECO:0000256" key="12">
    <source>
        <dbReference type="ARBA" id="ARBA00023125"/>
    </source>
</evidence>
<evidence type="ECO:0000256" key="1">
    <source>
        <dbReference type="ARBA" id="ARBA00004147"/>
    </source>
</evidence>
<evidence type="ECO:0000256" key="2">
    <source>
        <dbReference type="ARBA" id="ARBA00022562"/>
    </source>
</evidence>
<feature type="domain" description="CRESS-DNA virus Rep endonuclease" evidence="13">
    <location>
        <begin position="7"/>
        <end position="119"/>
    </location>
</feature>
<sequence length="220" mass="25226">MPRPFLLKDAKYALLTYAQVPESETAGFADAFTTLATLVPAEFTLARELHDDGGTHYHAFLDFGRKRSFRDTGRFDCCGRHPNIERVGRTPRRAWEYVTKDGDIIAGNCEAPPEDLGTQGHTGEGEHSSDWARIVQSETRDEFFELIRLHQPRALVCSFMAIAKYADWQYRAIPEPYQHPENWEFRLDSYPILLEWVETQLLAGLERNNFRSKAFTGIPS</sequence>
<reference evidence="14" key="1">
    <citation type="submission" date="2020-10" db="EMBL/GenBank/DDBJ databases">
        <title>CRESS DNA virus dark matter in the feces of wild birds.</title>
        <authorList>
            <person name="Yang S."/>
            <person name="Zhang W."/>
        </authorList>
    </citation>
    <scope>NUCLEOTIDE SEQUENCE</scope>
    <source>
        <strain evidence="14">Rfb198gen1</strain>
    </source>
</reference>
<keyword evidence="8" id="KW-0547">Nucleotide-binding</keyword>
<accession>A0A8E7G1P9</accession>
<dbReference type="InterPro" id="IPR049912">
    <property type="entry name" value="CRESS_DNA_REP"/>
</dbReference>
<keyword evidence="11" id="KW-0190">Covalent protein-DNA linkage</keyword>
<dbReference type="GO" id="GO:0003677">
    <property type="term" value="F:DNA binding"/>
    <property type="evidence" value="ECO:0007669"/>
    <property type="project" value="UniProtKB-KW"/>
</dbReference>
<keyword evidence="6" id="KW-0540">Nuclease</keyword>
<keyword evidence="9" id="KW-0255">Endonuclease</keyword>
<dbReference type="GO" id="GO:0046872">
    <property type="term" value="F:metal ion binding"/>
    <property type="evidence" value="ECO:0007669"/>
    <property type="project" value="UniProtKB-KW"/>
</dbReference>
<name>A0A8E7G1P9_9VIRU</name>
<evidence type="ECO:0000256" key="6">
    <source>
        <dbReference type="ARBA" id="ARBA00022722"/>
    </source>
</evidence>
<evidence type="ECO:0000256" key="7">
    <source>
        <dbReference type="ARBA" id="ARBA00022723"/>
    </source>
</evidence>
<evidence type="ECO:0000256" key="8">
    <source>
        <dbReference type="ARBA" id="ARBA00022741"/>
    </source>
</evidence>
<keyword evidence="2" id="KW-1048">Host nucleus</keyword>
<proteinExistence type="predicted"/>
<dbReference type="EMBL" id="MW182988">
    <property type="protein sequence ID" value="QVW56536.1"/>
    <property type="molecule type" value="Genomic_DNA"/>
</dbReference>